<evidence type="ECO:0000256" key="1">
    <source>
        <dbReference type="ARBA" id="ARBA00006484"/>
    </source>
</evidence>
<dbReference type="PANTHER" id="PTHR42879">
    <property type="entry name" value="3-OXOACYL-(ACYL-CARRIER-PROTEIN) REDUCTASE"/>
    <property type="match status" value="1"/>
</dbReference>
<dbReference type="PRINTS" id="PR00081">
    <property type="entry name" value="GDHRDH"/>
</dbReference>
<dbReference type="OrthoDB" id="9804774at2"/>
<dbReference type="NCBIfam" id="NF004202">
    <property type="entry name" value="PRK05653.2-2"/>
    <property type="match status" value="1"/>
</dbReference>
<organism evidence="3 4">
    <name type="scientific">Marinobacterium mangrovicola</name>
    <dbReference type="NCBI Taxonomy" id="1476959"/>
    <lineage>
        <taxon>Bacteria</taxon>
        <taxon>Pseudomonadati</taxon>
        <taxon>Pseudomonadota</taxon>
        <taxon>Gammaproteobacteria</taxon>
        <taxon>Oceanospirillales</taxon>
        <taxon>Oceanospirillaceae</taxon>
        <taxon>Marinobacterium</taxon>
    </lineage>
</organism>
<dbReference type="PRINTS" id="PR00080">
    <property type="entry name" value="SDRFAMILY"/>
</dbReference>
<dbReference type="InterPro" id="IPR036291">
    <property type="entry name" value="NAD(P)-bd_dom_sf"/>
</dbReference>
<dbReference type="SMART" id="SM00822">
    <property type="entry name" value="PKS_KR"/>
    <property type="match status" value="1"/>
</dbReference>
<dbReference type="NCBIfam" id="NF009468">
    <property type="entry name" value="PRK12826.1-4"/>
    <property type="match status" value="1"/>
</dbReference>
<dbReference type="InterPro" id="IPR057326">
    <property type="entry name" value="KR_dom"/>
</dbReference>
<evidence type="ECO:0000259" key="2">
    <source>
        <dbReference type="SMART" id="SM00822"/>
    </source>
</evidence>
<dbReference type="SUPFAM" id="SSF51735">
    <property type="entry name" value="NAD(P)-binding Rossmann-fold domains"/>
    <property type="match status" value="1"/>
</dbReference>
<protein>
    <submittedName>
        <fullName evidence="3">3-oxoacyl-[acyl-carrier protein] reductase</fullName>
    </submittedName>
</protein>
<sequence>MTETSKRVAMVTGASKGIGLGIARVFAAQGYKVALVARHAEAAEEAVAAIVVAGGEAIAVSADVTDRASLKSAVEKVQSAFGGLDVLCANAGIFPSADLETMSEDDWDLVLNTNLKGMFNTVQAAIPALKESSAGRIVVTSSITGPVTGFPGWSHYGASKAGQLGFVRTAAIEMAKYGITVNAVMPGNIITEGLEGMGEEYLGQMAASIPLKRLGSVEDIGEAAAFFASPAAAYITGQTLVVDGGQILPESLEALG</sequence>
<dbReference type="Pfam" id="PF13561">
    <property type="entry name" value="adh_short_C2"/>
    <property type="match status" value="1"/>
</dbReference>
<evidence type="ECO:0000313" key="4">
    <source>
        <dbReference type="Proteomes" id="UP000294546"/>
    </source>
</evidence>
<evidence type="ECO:0000313" key="3">
    <source>
        <dbReference type="EMBL" id="TCK07194.1"/>
    </source>
</evidence>
<dbReference type="AlphaFoldDB" id="A0A4R1GG16"/>
<keyword evidence="4" id="KW-1185">Reference proteome</keyword>
<dbReference type="Proteomes" id="UP000294546">
    <property type="component" value="Unassembled WGS sequence"/>
</dbReference>
<comment type="caution">
    <text evidence="3">The sequence shown here is derived from an EMBL/GenBank/DDBJ whole genome shotgun (WGS) entry which is preliminary data.</text>
</comment>
<dbReference type="InterPro" id="IPR050259">
    <property type="entry name" value="SDR"/>
</dbReference>
<dbReference type="EMBL" id="SMFU01000008">
    <property type="protein sequence ID" value="TCK07194.1"/>
    <property type="molecule type" value="Genomic_DNA"/>
</dbReference>
<proteinExistence type="inferred from homology"/>
<feature type="domain" description="Ketoreductase" evidence="2">
    <location>
        <begin position="7"/>
        <end position="188"/>
    </location>
</feature>
<dbReference type="InterPro" id="IPR002347">
    <property type="entry name" value="SDR_fam"/>
</dbReference>
<comment type="similarity">
    <text evidence="1">Belongs to the short-chain dehydrogenases/reductases (SDR) family.</text>
</comment>
<dbReference type="Gene3D" id="3.40.50.720">
    <property type="entry name" value="NAD(P)-binding Rossmann-like Domain"/>
    <property type="match status" value="1"/>
</dbReference>
<dbReference type="RefSeq" id="WP_132291368.1">
    <property type="nucleotide sequence ID" value="NZ_SMFU01000008.1"/>
</dbReference>
<name>A0A4R1GG16_9GAMM</name>
<gene>
    <name evidence="3" type="ORF">CLV83_2052</name>
</gene>
<dbReference type="FunFam" id="3.40.50.720:FF:000084">
    <property type="entry name" value="Short-chain dehydrogenase reductase"/>
    <property type="match status" value="1"/>
</dbReference>
<reference evidence="3 4" key="1">
    <citation type="submission" date="2019-03" db="EMBL/GenBank/DDBJ databases">
        <title>Genomic Encyclopedia of Archaeal and Bacterial Type Strains, Phase II (KMG-II): from individual species to whole genera.</title>
        <authorList>
            <person name="Goeker M."/>
        </authorList>
    </citation>
    <scope>NUCLEOTIDE SEQUENCE [LARGE SCALE GENOMIC DNA]</scope>
    <source>
        <strain evidence="3 4">DSM 27697</strain>
    </source>
</reference>
<accession>A0A4R1GG16</accession>
<dbReference type="PANTHER" id="PTHR42879:SF2">
    <property type="entry name" value="3-OXOACYL-[ACYL-CARRIER-PROTEIN] REDUCTASE FABG"/>
    <property type="match status" value="1"/>
</dbReference>